<protein>
    <submittedName>
        <fullName evidence="1">Uncharacterized protein</fullName>
    </submittedName>
</protein>
<accession>A0A081C465</accession>
<sequence>MNQVDEESSGFLEIFFSMKRTAGLSKRTFRFYKGATLLFQNLMEIPRHWVGG</sequence>
<evidence type="ECO:0000313" key="2">
    <source>
        <dbReference type="Proteomes" id="UP000030661"/>
    </source>
</evidence>
<dbReference type="AlphaFoldDB" id="A0A081C465"/>
<dbReference type="HOGENOM" id="CLU_3077101_0_0_0"/>
<proteinExistence type="predicted"/>
<dbReference type="Proteomes" id="UP000030661">
    <property type="component" value="Unassembled WGS sequence"/>
</dbReference>
<gene>
    <name evidence="1" type="ORF">U27_06354</name>
</gene>
<keyword evidence="2" id="KW-1185">Reference proteome</keyword>
<reference evidence="1" key="1">
    <citation type="journal article" date="2015" name="PeerJ">
        <title>First genomic representation of candidate bacterial phylum KSB3 points to enhanced environmental sensing as a trigger of wastewater bulking.</title>
        <authorList>
            <person name="Sekiguchi Y."/>
            <person name="Ohashi A."/>
            <person name="Parks D.H."/>
            <person name="Yamauchi T."/>
            <person name="Tyson G.W."/>
            <person name="Hugenholtz P."/>
        </authorList>
    </citation>
    <scope>NUCLEOTIDE SEQUENCE [LARGE SCALE GENOMIC DNA]</scope>
</reference>
<organism evidence="1">
    <name type="scientific">Vecturithrix granuli</name>
    <dbReference type="NCBI Taxonomy" id="1499967"/>
    <lineage>
        <taxon>Bacteria</taxon>
        <taxon>Candidatus Moduliflexota</taxon>
        <taxon>Candidatus Vecturitrichia</taxon>
        <taxon>Candidatus Vecturitrichales</taxon>
        <taxon>Candidatus Vecturitrichaceae</taxon>
        <taxon>Candidatus Vecturithrix</taxon>
    </lineage>
</organism>
<dbReference type="STRING" id="1499967.U27_06354"/>
<dbReference type="EMBL" id="DF820470">
    <property type="protein sequence ID" value="GAK59370.1"/>
    <property type="molecule type" value="Genomic_DNA"/>
</dbReference>
<name>A0A081C465_VECG1</name>
<evidence type="ECO:0000313" key="1">
    <source>
        <dbReference type="EMBL" id="GAK59370.1"/>
    </source>
</evidence>